<comment type="function">
    <text evidence="11">Receptor for NPAF (A-18-F-amide) and NPFF (F-8-F-amide) neuropeptides, also known as morphine-modulating peptides. Can also be activated by a variety of naturally occurring or synthetic FMRF-amide like ligands. This receptor mediates its action by association with G proteins that activate a phosphatidylinositol-calcium second messenger system.</text>
</comment>
<dbReference type="PANTHER" id="PTHR24241:SF182">
    <property type="entry name" value="G PROTEIN-COUPLED RECEPTOR 19"/>
    <property type="match status" value="1"/>
</dbReference>
<dbReference type="PROSITE" id="PS00237">
    <property type="entry name" value="G_PROTEIN_RECEP_F1_1"/>
    <property type="match status" value="1"/>
</dbReference>
<dbReference type="GO" id="GO:0032870">
    <property type="term" value="P:cellular response to hormone stimulus"/>
    <property type="evidence" value="ECO:0007669"/>
    <property type="project" value="TreeGrafter"/>
</dbReference>
<accession>A0A8S3QHU3</accession>
<dbReference type="AlphaFoldDB" id="A0A8S3QHU3"/>
<evidence type="ECO:0000256" key="12">
    <source>
        <dbReference type="RuleBase" id="RU000688"/>
    </source>
</evidence>
<feature type="transmembrane region" description="Helical" evidence="13">
    <location>
        <begin position="133"/>
        <end position="152"/>
    </location>
</feature>
<dbReference type="GO" id="GO:0042277">
    <property type="term" value="F:peptide binding"/>
    <property type="evidence" value="ECO:0007669"/>
    <property type="project" value="TreeGrafter"/>
</dbReference>
<feature type="transmembrane region" description="Helical" evidence="13">
    <location>
        <begin position="52"/>
        <end position="73"/>
    </location>
</feature>
<keyword evidence="8 12" id="KW-0675">Receptor</keyword>
<feature type="domain" description="G-protein coupled receptors family 1 profile" evidence="14">
    <location>
        <begin position="32"/>
        <end position="290"/>
    </location>
</feature>
<keyword evidence="3 12" id="KW-0812">Transmembrane</keyword>
<feature type="transmembrane region" description="Helical" evidence="13">
    <location>
        <begin position="93"/>
        <end position="112"/>
    </location>
</feature>
<keyword evidence="9" id="KW-0325">Glycoprotein</keyword>
<dbReference type="PANTHER" id="PTHR24241">
    <property type="entry name" value="NEUROPEPTIDE RECEPTOR-RELATED G-PROTEIN COUPLED RECEPTOR"/>
    <property type="match status" value="1"/>
</dbReference>
<evidence type="ECO:0000256" key="1">
    <source>
        <dbReference type="ARBA" id="ARBA00004651"/>
    </source>
</evidence>
<dbReference type="Pfam" id="PF00001">
    <property type="entry name" value="7tm_1"/>
    <property type="match status" value="1"/>
</dbReference>
<gene>
    <name evidence="15" type="ORF">MEDL_9092</name>
</gene>
<evidence type="ECO:0000256" key="6">
    <source>
        <dbReference type="ARBA" id="ARBA00023136"/>
    </source>
</evidence>
<evidence type="ECO:0000256" key="9">
    <source>
        <dbReference type="ARBA" id="ARBA00023180"/>
    </source>
</evidence>
<dbReference type="EMBL" id="CAJPWZ010000469">
    <property type="protein sequence ID" value="CAG2194076.1"/>
    <property type="molecule type" value="Genomic_DNA"/>
</dbReference>
<name>A0A8S3QHU3_MYTED</name>
<keyword evidence="5 12" id="KW-0297">G-protein coupled receptor</keyword>
<organism evidence="15 16">
    <name type="scientific">Mytilus edulis</name>
    <name type="common">Blue mussel</name>
    <dbReference type="NCBI Taxonomy" id="6550"/>
    <lineage>
        <taxon>Eukaryota</taxon>
        <taxon>Metazoa</taxon>
        <taxon>Spiralia</taxon>
        <taxon>Lophotrochozoa</taxon>
        <taxon>Mollusca</taxon>
        <taxon>Bivalvia</taxon>
        <taxon>Autobranchia</taxon>
        <taxon>Pteriomorphia</taxon>
        <taxon>Mytilida</taxon>
        <taxon>Mytiloidea</taxon>
        <taxon>Mytilidae</taxon>
        <taxon>Mytilinae</taxon>
        <taxon>Mytilus</taxon>
    </lineage>
</organism>
<comment type="caution">
    <text evidence="15">The sequence shown here is derived from an EMBL/GenBank/DDBJ whole genome shotgun (WGS) entry which is preliminary data.</text>
</comment>
<evidence type="ECO:0000256" key="8">
    <source>
        <dbReference type="ARBA" id="ARBA00023170"/>
    </source>
</evidence>
<evidence type="ECO:0000313" key="15">
    <source>
        <dbReference type="EMBL" id="CAG2194076.1"/>
    </source>
</evidence>
<keyword evidence="16" id="KW-1185">Reference proteome</keyword>
<keyword evidence="4 13" id="KW-1133">Transmembrane helix</keyword>
<evidence type="ECO:0000259" key="14">
    <source>
        <dbReference type="PROSITE" id="PS50262"/>
    </source>
</evidence>
<dbReference type="InterPro" id="IPR005395">
    <property type="entry name" value="NPFF_rcpt"/>
</dbReference>
<keyword evidence="7" id="KW-1015">Disulfide bond</keyword>
<dbReference type="Gene3D" id="1.20.1070.10">
    <property type="entry name" value="Rhodopsin 7-helix transmembrane proteins"/>
    <property type="match status" value="1"/>
</dbReference>
<evidence type="ECO:0000256" key="7">
    <source>
        <dbReference type="ARBA" id="ARBA00023157"/>
    </source>
</evidence>
<keyword evidence="10 12" id="KW-0807">Transducer</keyword>
<keyword evidence="6 13" id="KW-0472">Membrane</keyword>
<dbReference type="PROSITE" id="PS50262">
    <property type="entry name" value="G_PROTEIN_RECEP_F1_2"/>
    <property type="match status" value="1"/>
</dbReference>
<dbReference type="PRINTS" id="PR01570">
    <property type="entry name" value="NPFFRECEPTOR"/>
</dbReference>
<dbReference type="InterPro" id="IPR017452">
    <property type="entry name" value="GPCR_Rhodpsn_7TM"/>
</dbReference>
<comment type="similarity">
    <text evidence="12">Belongs to the G-protein coupled receptor 1 family.</text>
</comment>
<evidence type="ECO:0000256" key="5">
    <source>
        <dbReference type="ARBA" id="ARBA00023040"/>
    </source>
</evidence>
<evidence type="ECO:0000256" key="3">
    <source>
        <dbReference type="ARBA" id="ARBA00022692"/>
    </source>
</evidence>
<dbReference type="GO" id="GO:0008188">
    <property type="term" value="F:neuropeptide receptor activity"/>
    <property type="evidence" value="ECO:0007669"/>
    <property type="project" value="InterPro"/>
</dbReference>
<proteinExistence type="inferred from homology"/>
<dbReference type="GO" id="GO:0005886">
    <property type="term" value="C:plasma membrane"/>
    <property type="evidence" value="ECO:0007669"/>
    <property type="project" value="UniProtKB-SubCell"/>
</dbReference>
<dbReference type="OrthoDB" id="5965754at2759"/>
<reference evidence="15" key="1">
    <citation type="submission" date="2021-03" db="EMBL/GenBank/DDBJ databases">
        <authorList>
            <person name="Bekaert M."/>
        </authorList>
    </citation>
    <scope>NUCLEOTIDE SEQUENCE</scope>
</reference>
<evidence type="ECO:0000256" key="10">
    <source>
        <dbReference type="ARBA" id="ARBA00023224"/>
    </source>
</evidence>
<dbReference type="SUPFAM" id="SSF81321">
    <property type="entry name" value="Family A G protein-coupled receptor-like"/>
    <property type="match status" value="1"/>
</dbReference>
<dbReference type="InterPro" id="IPR000276">
    <property type="entry name" value="GPCR_Rhodpsn"/>
</dbReference>
<evidence type="ECO:0000256" key="4">
    <source>
        <dbReference type="ARBA" id="ARBA00022989"/>
    </source>
</evidence>
<evidence type="ECO:0000256" key="13">
    <source>
        <dbReference type="SAM" id="Phobius"/>
    </source>
</evidence>
<dbReference type="Proteomes" id="UP000683360">
    <property type="component" value="Unassembled WGS sequence"/>
</dbReference>
<dbReference type="PRINTS" id="PR00237">
    <property type="entry name" value="GPCRRHODOPSN"/>
</dbReference>
<evidence type="ECO:0000256" key="11">
    <source>
        <dbReference type="ARBA" id="ARBA00025478"/>
    </source>
</evidence>
<feature type="transmembrane region" description="Helical" evidence="13">
    <location>
        <begin position="181"/>
        <end position="204"/>
    </location>
</feature>
<comment type="subcellular location">
    <subcellularLocation>
        <location evidence="1">Cell membrane</location>
        <topology evidence="1">Multi-pass membrane protein</topology>
    </subcellularLocation>
</comment>
<sequence length="370" mass="42228">MNEPGLSEDIRSGQVVFLTLIICILWILCILGNVLVCLVIYRSRRVQSTTNYFIVGLACTDLLFAITALPWITGSILVGKWPFGDFMCRITRFLQHFTLGVTAFVLTSICVDRFYTIIYPLTFKVTRGTSKRMIGVAGFVSMVFSSFSLYFYEEVVITKNNVSFHFCPTYISPETARWAGVGYIISILIIQYTSPVVIMIVLYAKVFHFIWRHSGVCLQFQRTMNSVPRTKVKMVKMLMITALSNVVLISPMYFLQLIVGFLTSTPIDNFWYYACVILVFSSSVIKPAIYMCYNSNFRRGCREVFCMSTMQCYRREQYTITNISSLGRRNHIGVMNCTSQLSSPSHTFDRAVRDEKNSWPLNGTVPSTSI</sequence>
<evidence type="ECO:0000256" key="2">
    <source>
        <dbReference type="ARBA" id="ARBA00022475"/>
    </source>
</evidence>
<protein>
    <submittedName>
        <fullName evidence="15">GPR19</fullName>
    </submittedName>
</protein>
<feature type="transmembrane region" description="Helical" evidence="13">
    <location>
        <begin position="270"/>
        <end position="293"/>
    </location>
</feature>
<evidence type="ECO:0000313" key="16">
    <source>
        <dbReference type="Proteomes" id="UP000683360"/>
    </source>
</evidence>
<feature type="transmembrane region" description="Helical" evidence="13">
    <location>
        <begin position="15"/>
        <end position="40"/>
    </location>
</feature>
<keyword evidence="2" id="KW-1003">Cell membrane</keyword>
<feature type="transmembrane region" description="Helical" evidence="13">
    <location>
        <begin position="238"/>
        <end position="258"/>
    </location>
</feature>